<gene>
    <name evidence="4" type="ORF">T551_03336</name>
</gene>
<dbReference type="GO" id="GO:0005869">
    <property type="term" value="C:dynactin complex"/>
    <property type="evidence" value="ECO:0007669"/>
    <property type="project" value="InterPro"/>
</dbReference>
<dbReference type="Proteomes" id="UP000053447">
    <property type="component" value="Unassembled WGS sequence"/>
</dbReference>
<dbReference type="RefSeq" id="XP_018228205.1">
    <property type="nucleotide sequence ID" value="XM_018375599.1"/>
</dbReference>
<dbReference type="PANTHER" id="PTHR15346">
    <property type="entry name" value="DYNACTIN SUBUNIT"/>
    <property type="match status" value="1"/>
</dbReference>
<dbReference type="GO" id="GO:0061640">
    <property type="term" value="P:cytoskeleton-dependent cytokinesis"/>
    <property type="evidence" value="ECO:0007669"/>
    <property type="project" value="InterPro"/>
</dbReference>
<dbReference type="GO" id="GO:0007017">
    <property type="term" value="P:microtubule-based process"/>
    <property type="evidence" value="ECO:0007669"/>
    <property type="project" value="InterPro"/>
</dbReference>
<accession>A0A0W4ZEY5</accession>
<keyword evidence="5" id="KW-1185">Reference proteome</keyword>
<keyword evidence="3" id="KW-0175">Coiled coil</keyword>
<feature type="coiled-coil region" evidence="3">
    <location>
        <begin position="358"/>
        <end position="403"/>
    </location>
</feature>
<proteinExistence type="predicted"/>
<dbReference type="eggNOG" id="KOG3958">
    <property type="taxonomic scope" value="Eukaryota"/>
</dbReference>
<dbReference type="Pfam" id="PF04912">
    <property type="entry name" value="Dynamitin"/>
    <property type="match status" value="1"/>
</dbReference>
<evidence type="ECO:0000313" key="5">
    <source>
        <dbReference type="Proteomes" id="UP000053447"/>
    </source>
</evidence>
<dbReference type="GO" id="GO:0005737">
    <property type="term" value="C:cytoplasm"/>
    <property type="evidence" value="ECO:0007669"/>
    <property type="project" value="UniProtKB-SubCell"/>
</dbReference>
<dbReference type="InterPro" id="IPR028133">
    <property type="entry name" value="Dynamitin"/>
</dbReference>
<dbReference type="VEuPathDB" id="FungiDB:T551_03336"/>
<evidence type="ECO:0000256" key="2">
    <source>
        <dbReference type="ARBA" id="ARBA00022490"/>
    </source>
</evidence>
<evidence type="ECO:0000313" key="4">
    <source>
        <dbReference type="EMBL" id="KTW26874.1"/>
    </source>
</evidence>
<protein>
    <recommendedName>
        <fullName evidence="6">Dynactin subunit 2</fullName>
    </recommendedName>
</protein>
<reference evidence="5" key="1">
    <citation type="journal article" date="2016" name="Nat. Commun.">
        <title>Genome analysis of three Pneumocystis species reveals adaptation mechanisms to life exclusively in mammalian hosts.</title>
        <authorList>
            <person name="Ma L."/>
            <person name="Chen Z."/>
            <person name="Huang D.W."/>
            <person name="Kutty G."/>
            <person name="Ishihara M."/>
            <person name="Wang H."/>
            <person name="Abouelleil A."/>
            <person name="Bishop L."/>
            <person name="Davey E."/>
            <person name="Deng R."/>
            <person name="Deng X."/>
            <person name="Fan L."/>
            <person name="Fantoni G."/>
            <person name="Fitzgerald M."/>
            <person name="Gogineni E."/>
            <person name="Goldberg J.M."/>
            <person name="Handley G."/>
            <person name="Hu X."/>
            <person name="Huber C."/>
            <person name="Jiao X."/>
            <person name="Jones K."/>
            <person name="Levin J.Z."/>
            <person name="Liu Y."/>
            <person name="Macdonald P."/>
            <person name="Melnikov A."/>
            <person name="Raley C."/>
            <person name="Sassi M."/>
            <person name="Sherman B.T."/>
            <person name="Song X."/>
            <person name="Sykes S."/>
            <person name="Tran B."/>
            <person name="Walsh L."/>
            <person name="Xia Y."/>
            <person name="Yang J."/>
            <person name="Young S."/>
            <person name="Zeng Q."/>
            <person name="Zheng X."/>
            <person name="Stephens R."/>
            <person name="Nusbaum C."/>
            <person name="Birren B.W."/>
            <person name="Azadi P."/>
            <person name="Lempicki R.A."/>
            <person name="Cuomo C.A."/>
            <person name="Kovacs J.A."/>
        </authorList>
    </citation>
    <scope>NUCLEOTIDE SEQUENCE [LARGE SCALE GENOMIC DNA]</scope>
    <source>
        <strain evidence="5">RU7</strain>
    </source>
</reference>
<dbReference type="AlphaFoldDB" id="A0A0W4ZEY5"/>
<comment type="caution">
    <text evidence="4">The sequence shown here is derived from an EMBL/GenBank/DDBJ whole genome shotgun (WGS) entry which is preliminary data.</text>
</comment>
<feature type="coiled-coil region" evidence="3">
    <location>
        <begin position="101"/>
        <end position="128"/>
    </location>
</feature>
<evidence type="ECO:0000256" key="1">
    <source>
        <dbReference type="ARBA" id="ARBA00004496"/>
    </source>
</evidence>
<name>A0A0W4ZEY5_PNEJ7</name>
<dbReference type="STRING" id="1408657.A0A0W4ZEY5"/>
<dbReference type="GeneID" id="28941854"/>
<dbReference type="OrthoDB" id="4977at2759"/>
<organism evidence="4 5">
    <name type="scientific">Pneumocystis jirovecii (strain RU7)</name>
    <name type="common">Human pneumocystis pneumonia agent</name>
    <dbReference type="NCBI Taxonomy" id="1408657"/>
    <lineage>
        <taxon>Eukaryota</taxon>
        <taxon>Fungi</taxon>
        <taxon>Dikarya</taxon>
        <taxon>Ascomycota</taxon>
        <taxon>Taphrinomycotina</taxon>
        <taxon>Pneumocystomycetes</taxon>
        <taxon>Pneumocystaceae</taxon>
        <taxon>Pneumocystis</taxon>
    </lineage>
</organism>
<evidence type="ECO:0000256" key="3">
    <source>
        <dbReference type="SAM" id="Coils"/>
    </source>
</evidence>
<dbReference type="EMBL" id="LFWA01000016">
    <property type="protein sequence ID" value="KTW26874.1"/>
    <property type="molecule type" value="Genomic_DNA"/>
</dbReference>
<evidence type="ECO:0008006" key="6">
    <source>
        <dbReference type="Google" id="ProtNLM"/>
    </source>
</evidence>
<sequence>MALKTKYSTLPGLDTGKDVYETPDFTEEPLAQSYSLSAEEEMVNEDISSDKLNLDMAKNRFLKEQVNAEEYMSLKDFSGRIGQKSGKSYVTKNFHNYGVIEETVEEKLARLKRELEEVREELNSKKLKDGSMKDPSLNKSFADLNELDFQTSELQNKTNKSAIAILAKRLEEFNSLGPLTDEEKNVAAKTDDSLANQSLKYTFNYNPMSKGKHKESDISDLESRLTSLEKSLGINNMYSYMLKAPILPTLSHLSKKITLLTSSQNYIDSITKKVKDLVTEMEILSEKKSKMDPETNESTSILQEQKIDALYSSLETIESISPILPNLLDRLKALRTIHADAATVTTGLKDCTERQYIIQKELVELKEALERIEFVIKESKDTIQSNMKEIENMVKELEQKIEQT</sequence>
<comment type="subcellular location">
    <subcellularLocation>
        <location evidence="1">Cytoplasm</location>
    </subcellularLocation>
</comment>
<keyword evidence="2" id="KW-0963">Cytoplasm</keyword>